<sequence>MIILFVKCRQCHSDSLDKNKVKGNIVICDGINDNDYSTDDKISIVQDLGALGLVHITDNEGAVADNYGDFPATIVRSKDDATILQYVNSTR</sequence>
<proteinExistence type="predicted"/>
<reference evidence="3" key="1">
    <citation type="journal article" date="2017" name="Front. Plant Sci.">
        <title>Climate Clever Clovers: New Paradigm to Reduce the Environmental Footprint of Ruminants by Breeding Low Methanogenic Forages Utilizing Haplotype Variation.</title>
        <authorList>
            <person name="Kaur P."/>
            <person name="Appels R."/>
            <person name="Bayer P.E."/>
            <person name="Keeble-Gagnere G."/>
            <person name="Wang J."/>
            <person name="Hirakawa H."/>
            <person name="Shirasawa K."/>
            <person name="Vercoe P."/>
            <person name="Stefanova K."/>
            <person name="Durmic Z."/>
            <person name="Nichols P."/>
            <person name="Revell C."/>
            <person name="Isobe S.N."/>
            <person name="Edwards D."/>
            <person name="Erskine W."/>
        </authorList>
    </citation>
    <scope>NUCLEOTIDE SEQUENCE [LARGE SCALE GENOMIC DNA]</scope>
    <source>
        <strain evidence="3">cv. Daliak</strain>
    </source>
</reference>
<dbReference type="Pfam" id="PF02225">
    <property type="entry name" value="PA"/>
    <property type="match status" value="1"/>
</dbReference>
<dbReference type="OrthoDB" id="1728167at2759"/>
<feature type="domain" description="PA" evidence="1">
    <location>
        <begin position="17"/>
        <end position="76"/>
    </location>
</feature>
<name>A0A2Z6M255_TRISU</name>
<protein>
    <recommendedName>
        <fullName evidence="1">PA domain-containing protein</fullName>
    </recommendedName>
</protein>
<keyword evidence="3" id="KW-1185">Reference proteome</keyword>
<evidence type="ECO:0000259" key="1">
    <source>
        <dbReference type="Pfam" id="PF02225"/>
    </source>
</evidence>
<dbReference type="Gene3D" id="3.50.30.30">
    <property type="match status" value="1"/>
</dbReference>
<organism evidence="2 3">
    <name type="scientific">Trifolium subterraneum</name>
    <name type="common">Subterranean clover</name>
    <dbReference type="NCBI Taxonomy" id="3900"/>
    <lineage>
        <taxon>Eukaryota</taxon>
        <taxon>Viridiplantae</taxon>
        <taxon>Streptophyta</taxon>
        <taxon>Embryophyta</taxon>
        <taxon>Tracheophyta</taxon>
        <taxon>Spermatophyta</taxon>
        <taxon>Magnoliopsida</taxon>
        <taxon>eudicotyledons</taxon>
        <taxon>Gunneridae</taxon>
        <taxon>Pentapetalae</taxon>
        <taxon>rosids</taxon>
        <taxon>fabids</taxon>
        <taxon>Fabales</taxon>
        <taxon>Fabaceae</taxon>
        <taxon>Papilionoideae</taxon>
        <taxon>50 kb inversion clade</taxon>
        <taxon>NPAAA clade</taxon>
        <taxon>Hologalegina</taxon>
        <taxon>IRL clade</taxon>
        <taxon>Trifolieae</taxon>
        <taxon>Trifolium</taxon>
    </lineage>
</organism>
<dbReference type="AlphaFoldDB" id="A0A2Z6M255"/>
<dbReference type="EMBL" id="DF973299">
    <property type="protein sequence ID" value="GAU24958.1"/>
    <property type="molecule type" value="Genomic_DNA"/>
</dbReference>
<gene>
    <name evidence="2" type="ORF">TSUD_311930</name>
</gene>
<accession>A0A2Z6M255</accession>
<dbReference type="CDD" id="cd02120">
    <property type="entry name" value="PA_subtilisin_like"/>
    <property type="match status" value="1"/>
</dbReference>
<dbReference type="Proteomes" id="UP000242715">
    <property type="component" value="Unassembled WGS sequence"/>
</dbReference>
<evidence type="ECO:0000313" key="3">
    <source>
        <dbReference type="Proteomes" id="UP000242715"/>
    </source>
</evidence>
<evidence type="ECO:0000313" key="2">
    <source>
        <dbReference type="EMBL" id="GAU24958.1"/>
    </source>
</evidence>
<dbReference type="InterPro" id="IPR003137">
    <property type="entry name" value="PA_domain"/>
</dbReference>